<dbReference type="EMBL" id="FOKV01000001">
    <property type="protein sequence ID" value="SFB79381.1"/>
    <property type="molecule type" value="Genomic_DNA"/>
</dbReference>
<dbReference type="Proteomes" id="UP000199438">
    <property type="component" value="Unassembled WGS sequence"/>
</dbReference>
<keyword evidence="2" id="KW-1185">Reference proteome</keyword>
<protein>
    <recommendedName>
        <fullName evidence="3">DUF5017 domain-containing protein</fullName>
    </recommendedName>
</protein>
<evidence type="ECO:0008006" key="3">
    <source>
        <dbReference type="Google" id="ProtNLM"/>
    </source>
</evidence>
<reference evidence="2" key="1">
    <citation type="submission" date="2016-10" db="EMBL/GenBank/DDBJ databases">
        <authorList>
            <person name="Varghese N."/>
            <person name="Submissions S."/>
        </authorList>
    </citation>
    <scope>NUCLEOTIDE SEQUENCE [LARGE SCALE GENOMIC DNA]</scope>
    <source>
        <strain evidence="2">DSM 24499</strain>
    </source>
</reference>
<evidence type="ECO:0000313" key="2">
    <source>
        <dbReference type="Proteomes" id="UP000199438"/>
    </source>
</evidence>
<accession>A0A1I1DWV2</accession>
<gene>
    <name evidence="1" type="ORF">SAMN04487907_101667</name>
</gene>
<dbReference type="OrthoDB" id="1013052at2"/>
<name>A0A1I1DWV2_9FLAO</name>
<organism evidence="1 2">
    <name type="scientific">Zunongwangia mangrovi</name>
    <dbReference type="NCBI Taxonomy" id="1334022"/>
    <lineage>
        <taxon>Bacteria</taxon>
        <taxon>Pseudomonadati</taxon>
        <taxon>Bacteroidota</taxon>
        <taxon>Flavobacteriia</taxon>
        <taxon>Flavobacteriales</taxon>
        <taxon>Flavobacteriaceae</taxon>
        <taxon>Zunongwangia</taxon>
    </lineage>
</organism>
<dbReference type="PROSITE" id="PS51257">
    <property type="entry name" value="PROKAR_LIPOPROTEIN"/>
    <property type="match status" value="1"/>
</dbReference>
<sequence>MKKLYILTALLGSILYSCDPTDNLQDIANEEIDNSLTEGEANYTLTEDDYEEVGFNIESGFDNYEQAEELIPVVLDNAFPLYQNGTSIITTFNVEDPLLPVEYTVSEDDYTAIGNQNGYFSSTSQVQSFLESQFEAAQNGDLVELTYNTVANEIAYELSSEDFDLLEEELGETYPNAASSAANYSNFDRRETNDAYWSNDMILEAINVILNDAFDGVEGQRYNVSYDIYDGSAGTESMTVEFNGNSYVPVGGASYELDNADYALARTELADTYPGPANNLSYNSFNIDEGSSNYWSEEMIVEALNIILGENFTDVTEGSQFEVSYTIYNGSNTAPESLSLIFEDGEFVINNEPTPISTIETTVMYAYTGSSWNMPLSLSTEDYAEMGQSYPNFDDESEAFYNIGIYLDNLYTYPPNGSSAVVSYQFYDGSTNTRYSLFTLQDGEWIGVPRVIETTLQFAKTDGIWVPDNTISYFLTGSDYSTVAEALVDQYPDPVSSMARYSNFDRRNGNAAYWSDDMIIEAMRIVLNSIDPDAEVGQQYDITYDVYNGSNVTETISLIKNEAGEWVINE</sequence>
<dbReference type="STRING" id="1334022.SAMN04487907_101667"/>
<proteinExistence type="predicted"/>
<dbReference type="AlphaFoldDB" id="A0A1I1DWV2"/>
<evidence type="ECO:0000313" key="1">
    <source>
        <dbReference type="EMBL" id="SFB79381.1"/>
    </source>
</evidence>